<evidence type="ECO:0000313" key="2">
    <source>
        <dbReference type="EMBL" id="KAL0484456.1"/>
    </source>
</evidence>
<dbReference type="PANTHER" id="PTHR43355">
    <property type="entry name" value="FLAVIN REDUCTASE (NADPH)"/>
    <property type="match status" value="1"/>
</dbReference>
<proteinExistence type="predicted"/>
<evidence type="ECO:0000313" key="3">
    <source>
        <dbReference type="Proteomes" id="UP001431209"/>
    </source>
</evidence>
<dbReference type="InterPro" id="IPR036291">
    <property type="entry name" value="NAD(P)-bd_dom_sf"/>
</dbReference>
<dbReference type="GO" id="GO:0016646">
    <property type="term" value="F:oxidoreductase activity, acting on the CH-NH group of donors, NAD or NADP as acceptor"/>
    <property type="evidence" value="ECO:0007669"/>
    <property type="project" value="TreeGrafter"/>
</dbReference>
<reference evidence="2 3" key="1">
    <citation type="submission" date="2024-03" db="EMBL/GenBank/DDBJ databases">
        <title>The Acrasis kona genome and developmental transcriptomes reveal deep origins of eukaryotic multicellular pathways.</title>
        <authorList>
            <person name="Sheikh S."/>
            <person name="Fu C.-J."/>
            <person name="Brown M.W."/>
            <person name="Baldauf S.L."/>
        </authorList>
    </citation>
    <scope>NUCLEOTIDE SEQUENCE [LARGE SCALE GENOMIC DNA]</scope>
    <source>
        <strain evidence="2 3">ATCC MYA-3509</strain>
    </source>
</reference>
<dbReference type="AlphaFoldDB" id="A0AAW2Z5R6"/>
<dbReference type="PANTHER" id="PTHR43355:SF2">
    <property type="entry name" value="FLAVIN REDUCTASE (NADPH)"/>
    <property type="match status" value="1"/>
</dbReference>
<dbReference type="SUPFAM" id="SSF51735">
    <property type="entry name" value="NAD(P)-binding Rossmann-fold domains"/>
    <property type="match status" value="1"/>
</dbReference>
<sequence length="129" mass="14242">MTIAVFGATGGTGFHFVRFAIEEGLQIKALVRDPTKDSISQVADKIEVIKGDLYKYEDVEKTVKGCDVVVGLVGAEQKDIMVTFKDNVLKAMRENNIKRLIVMTTAAVKTSEDNFSLGQGFMSFFLKNI</sequence>
<dbReference type="Gene3D" id="3.40.50.720">
    <property type="entry name" value="NAD(P)-binding Rossmann-like Domain"/>
    <property type="match status" value="1"/>
</dbReference>
<gene>
    <name evidence="2" type="ORF">AKO1_005156</name>
</gene>
<protein>
    <submittedName>
        <fullName evidence="2">SDR family oxidoreductase</fullName>
    </submittedName>
</protein>
<evidence type="ECO:0000259" key="1">
    <source>
        <dbReference type="Pfam" id="PF13460"/>
    </source>
</evidence>
<dbReference type="EMBL" id="JAOPGA020001043">
    <property type="protein sequence ID" value="KAL0484456.1"/>
    <property type="molecule type" value="Genomic_DNA"/>
</dbReference>
<accession>A0AAW2Z5R6</accession>
<dbReference type="Proteomes" id="UP001431209">
    <property type="component" value="Unassembled WGS sequence"/>
</dbReference>
<feature type="domain" description="NAD(P)-binding" evidence="1">
    <location>
        <begin position="7"/>
        <end position="115"/>
    </location>
</feature>
<name>A0AAW2Z5R6_9EUKA</name>
<dbReference type="InterPro" id="IPR051606">
    <property type="entry name" value="Polyketide_Oxido-like"/>
</dbReference>
<dbReference type="InterPro" id="IPR016040">
    <property type="entry name" value="NAD(P)-bd_dom"/>
</dbReference>
<organism evidence="2 3">
    <name type="scientific">Acrasis kona</name>
    <dbReference type="NCBI Taxonomy" id="1008807"/>
    <lineage>
        <taxon>Eukaryota</taxon>
        <taxon>Discoba</taxon>
        <taxon>Heterolobosea</taxon>
        <taxon>Tetramitia</taxon>
        <taxon>Eutetramitia</taxon>
        <taxon>Acrasidae</taxon>
        <taxon>Acrasis</taxon>
    </lineage>
</organism>
<comment type="caution">
    <text evidence="2">The sequence shown here is derived from an EMBL/GenBank/DDBJ whole genome shotgun (WGS) entry which is preliminary data.</text>
</comment>
<dbReference type="Pfam" id="PF13460">
    <property type="entry name" value="NAD_binding_10"/>
    <property type="match status" value="1"/>
</dbReference>
<keyword evidence="3" id="KW-1185">Reference proteome</keyword>